<reference evidence="7" key="1">
    <citation type="submission" date="2020-10" db="EMBL/GenBank/DDBJ databases">
        <title>Sequencing the genomes of 1000 actinobacteria strains.</title>
        <authorList>
            <person name="Klenk H.-P."/>
        </authorList>
    </citation>
    <scope>NUCLEOTIDE SEQUENCE</scope>
    <source>
        <strain evidence="7">DSM 45354</strain>
    </source>
</reference>
<dbReference type="Pfam" id="PF00293">
    <property type="entry name" value="NUDIX"/>
    <property type="match status" value="1"/>
</dbReference>
<protein>
    <submittedName>
        <fullName evidence="7">8-oxo-dGTP pyrophosphatase MutT (NUDIX family)</fullName>
    </submittedName>
</protein>
<dbReference type="PANTHER" id="PTHR43046">
    <property type="entry name" value="GDP-MANNOSE MANNOSYL HYDROLASE"/>
    <property type="match status" value="1"/>
</dbReference>
<gene>
    <name evidence="7" type="ORF">HEB94_009738</name>
</gene>
<comment type="caution">
    <text evidence="7">The sequence shown here is derived from an EMBL/GenBank/DDBJ whole genome shotgun (WGS) entry which is preliminary data.</text>
</comment>
<dbReference type="PROSITE" id="PS51462">
    <property type="entry name" value="NUDIX"/>
    <property type="match status" value="1"/>
</dbReference>
<dbReference type="InterPro" id="IPR000086">
    <property type="entry name" value="NUDIX_hydrolase_dom"/>
</dbReference>
<evidence type="ECO:0000313" key="7">
    <source>
        <dbReference type="EMBL" id="MBE1612890.1"/>
    </source>
</evidence>
<dbReference type="PRINTS" id="PR00502">
    <property type="entry name" value="NUDIXFAMILY"/>
</dbReference>
<comment type="similarity">
    <text evidence="2 5">Belongs to the Nudix hydrolase family.</text>
</comment>
<feature type="domain" description="Nudix hydrolase" evidence="6">
    <location>
        <begin position="18"/>
        <end position="147"/>
    </location>
</feature>
<sequence>MTTTEPIEPTDFRWTLPRKRMAAGALLFDEDGRILLVEPTYKPYWEIPGGVVEADESPHTAACRELKEELGLVRSLLPLLTVDWVPPHDGRPEAMLFVFDGGEMSAEEIAGITVPSEELHGWRFCTPAEAAQLLKPAQGRRVAASLDARAANEVVYLENASTLDSPGQQAEPLGPKR</sequence>
<organism evidence="7 8">
    <name type="scientific">Actinopolymorpha pittospori</name>
    <dbReference type="NCBI Taxonomy" id="648752"/>
    <lineage>
        <taxon>Bacteria</taxon>
        <taxon>Bacillati</taxon>
        <taxon>Actinomycetota</taxon>
        <taxon>Actinomycetes</taxon>
        <taxon>Propionibacteriales</taxon>
        <taxon>Actinopolymorphaceae</taxon>
        <taxon>Actinopolymorpha</taxon>
    </lineage>
</organism>
<evidence type="ECO:0000313" key="8">
    <source>
        <dbReference type="Proteomes" id="UP000638648"/>
    </source>
</evidence>
<evidence type="ECO:0000256" key="3">
    <source>
        <dbReference type="ARBA" id="ARBA00022801"/>
    </source>
</evidence>
<dbReference type="Proteomes" id="UP000638648">
    <property type="component" value="Unassembled WGS sequence"/>
</dbReference>
<proteinExistence type="inferred from homology"/>
<dbReference type="EMBL" id="JADBEM010000001">
    <property type="protein sequence ID" value="MBE1612890.1"/>
    <property type="molecule type" value="Genomic_DNA"/>
</dbReference>
<dbReference type="PANTHER" id="PTHR43046:SF12">
    <property type="entry name" value="GDP-MANNOSE MANNOSYL HYDROLASE"/>
    <property type="match status" value="1"/>
</dbReference>
<dbReference type="RefSeq" id="WP_337918467.1">
    <property type="nucleotide sequence ID" value="NZ_BAABJL010000239.1"/>
</dbReference>
<dbReference type="Gene3D" id="3.90.79.10">
    <property type="entry name" value="Nucleoside Triphosphate Pyrophosphohydrolase"/>
    <property type="match status" value="1"/>
</dbReference>
<comment type="cofactor">
    <cofactor evidence="1">
        <name>Mg(2+)</name>
        <dbReference type="ChEBI" id="CHEBI:18420"/>
    </cofactor>
</comment>
<dbReference type="AlphaFoldDB" id="A0A927N568"/>
<evidence type="ECO:0000256" key="4">
    <source>
        <dbReference type="ARBA" id="ARBA00022842"/>
    </source>
</evidence>
<name>A0A927N568_9ACTN</name>
<accession>A0A927N568</accession>
<dbReference type="InterPro" id="IPR020084">
    <property type="entry name" value="NUDIX_hydrolase_CS"/>
</dbReference>
<evidence type="ECO:0000259" key="6">
    <source>
        <dbReference type="PROSITE" id="PS51462"/>
    </source>
</evidence>
<evidence type="ECO:0000256" key="1">
    <source>
        <dbReference type="ARBA" id="ARBA00001946"/>
    </source>
</evidence>
<dbReference type="SUPFAM" id="SSF55811">
    <property type="entry name" value="Nudix"/>
    <property type="match status" value="1"/>
</dbReference>
<dbReference type="InterPro" id="IPR020476">
    <property type="entry name" value="Nudix_hydrolase"/>
</dbReference>
<dbReference type="InterPro" id="IPR015797">
    <property type="entry name" value="NUDIX_hydrolase-like_dom_sf"/>
</dbReference>
<keyword evidence="3 5" id="KW-0378">Hydrolase</keyword>
<evidence type="ECO:0000256" key="2">
    <source>
        <dbReference type="ARBA" id="ARBA00005582"/>
    </source>
</evidence>
<dbReference type="GO" id="GO:0016787">
    <property type="term" value="F:hydrolase activity"/>
    <property type="evidence" value="ECO:0007669"/>
    <property type="project" value="UniProtKB-KW"/>
</dbReference>
<keyword evidence="4" id="KW-0460">Magnesium</keyword>
<evidence type="ECO:0000256" key="5">
    <source>
        <dbReference type="RuleBase" id="RU003476"/>
    </source>
</evidence>
<dbReference type="CDD" id="cd18876">
    <property type="entry name" value="NUDIX_Hydrolase"/>
    <property type="match status" value="1"/>
</dbReference>
<keyword evidence="8" id="KW-1185">Reference proteome</keyword>
<dbReference type="PROSITE" id="PS00893">
    <property type="entry name" value="NUDIX_BOX"/>
    <property type="match status" value="1"/>
</dbReference>